<comment type="caution">
    <text evidence="3">The sequence shown here is derived from an EMBL/GenBank/DDBJ whole genome shotgun (WGS) entry which is preliminary data.</text>
</comment>
<feature type="region of interest" description="Disordered" evidence="2">
    <location>
        <begin position="968"/>
        <end position="988"/>
    </location>
</feature>
<evidence type="ECO:0000256" key="1">
    <source>
        <dbReference type="SAM" id="Coils"/>
    </source>
</evidence>
<name>A0A2P6VF69_9CHLO</name>
<keyword evidence="4" id="KW-1185">Reference proteome</keyword>
<evidence type="ECO:0000313" key="4">
    <source>
        <dbReference type="Proteomes" id="UP000239649"/>
    </source>
</evidence>
<evidence type="ECO:0000256" key="2">
    <source>
        <dbReference type="SAM" id="MobiDB-lite"/>
    </source>
</evidence>
<feature type="region of interest" description="Disordered" evidence="2">
    <location>
        <begin position="1313"/>
        <end position="1351"/>
    </location>
</feature>
<feature type="compositionally biased region" description="Polar residues" evidence="2">
    <location>
        <begin position="331"/>
        <end position="341"/>
    </location>
</feature>
<dbReference type="InterPro" id="IPR046955">
    <property type="entry name" value="PHR1-like"/>
</dbReference>
<feature type="compositionally biased region" description="Gly residues" evidence="2">
    <location>
        <begin position="1204"/>
        <end position="1213"/>
    </location>
</feature>
<reference evidence="3 4" key="1">
    <citation type="journal article" date="2018" name="Plant J.">
        <title>Genome sequences of Chlorella sorokiniana UTEX 1602 and Micractinium conductrix SAG 241.80: implications to maltose excretion by a green alga.</title>
        <authorList>
            <person name="Arriola M.B."/>
            <person name="Velmurugan N."/>
            <person name="Zhang Y."/>
            <person name="Plunkett M.H."/>
            <person name="Hondzo H."/>
            <person name="Barney B.M."/>
        </authorList>
    </citation>
    <scope>NUCLEOTIDE SEQUENCE [LARGE SCALE GENOMIC DNA]</scope>
    <source>
        <strain evidence="3 4">SAG 241.80</strain>
    </source>
</reference>
<sequence length="1628" mass="173736">MDPPQPPAGTLPGLVDVVHRHLSEYQAELAASRGAQATLQAALYRFQAELAAGEAAAPSRAAPGAPMLRVAQLRERLHRLDRKAAEVEHRVEGMRGQLARGAAGGSSSGGPAMSSQACDGGEASGSTMVKWTASMEAAYDVALETIGGLDAAKPKAVHDLLAPQFPQLSVAVYLRRHTPGCAPTLAACLRLRRLHGGPAPTACPCPCSENCKWKLLAHRRRVERHREMAPAGIAPPTKWTGRLEEAYEAEVARQGGLYAARPKAVFEALLPQFPELTLQVVKWHLQGQRRREQAELRKTQGASSGGGVSGGGGTPSHDPLRSESGPDGSTAPGSQQIQQMDSAPRRQRQRQQPPGQQAQHAPTEQRAPVPQQQQRQRQQQQQHAVLGCQHDLLQPAALLEQLARVLDQEQVLQAAVVLPPGLEPDMAQFIAEREQLQRRLQARLHAPVWTDHLLPGAQAVLQAAQARRQKLVEAMAQLQEWAKQLQDIVWLSTPGEQAPSVLAPFASALWGLADSGGHSNQLQPDCAGQQPSAAAAAGVERLLLSMQQRAQHEQVAAAAAEGGGGDDGEAHLAGCSVPQCRRCAYEHRLQERRYEQRRRLQERQRQLQAMPLQQAQRAGLLRQRGGPGPGPRALGGDPEPGGSGTYGRFILRWTETMEEAYEAALQRVGGQDAAKPKAVHELLALQFPHLTMQNVKWHIQTHRKWEEMRRNKPADYSGPTRWVGRLEEAYEAEVARQGGLYAARPKALLEALLPQFPDLTLQIVKWHLRLRRRKDQQEKSKGGGVGSGALSGSTGGTLVPVQAQRAAARSQQQPAASQQPAANQLPAASSQPPAAARQAPLSHSQQSVPGSGGSTTPLHADPLLHLQLLRQQQQEEQRWLEAQHAAQQAQLLSSLQRRPASREPGLSAALLRGERPPWAPLLPPAAMDAALCCTFTRNCCAKVVDVLQHRVDELRQLVELLKAAGGADSTAGDASAAGSTAGGHPLGALPPEVQQQLLPLLVGVLPRSLLHGGGDGCASRRGWPAAAAGAPCNMSAAEKQLCVWSEEMEAAYDAALVTIGGLDAAKPKAVLAELEPQFPHLTIQNVKWHLAAHRRRVERHRIMAPQNILPPTKWGGRMEEAYEAEVARQGGLYAARPKALLDALQPEFPELTLQTIKWHLQGQRRREQRLAQRASAGQDGQQQEQSHGSASSGAAAAAASAGPHVGGSTGGGATTISCGATSRATPASVPQHQQHQQLRQQREAVPAAPLPQYPPPVQQGGQAAKADEAAALPASSWQHSGGASRGVPSAGAASDCRNTLQAPLSPLAQQVVQQQMQQQQAERHAPQQQAQQQAQQQDGKKRRQQAEPGADGAEAYRRLLAAVQVQAATNLSGSLQRDQVMADAGQAAAQRRVTPPPQQQQQLQHPLSQMLALTQAQAEAQQQWAAPRATWRAWQPYLLPVAERRLARARQVASTCRQVAMVVQQQAAHLAELVQSLEEHDVLSGPMGEALSSYVEAASLNGESDEALLPGVLSKLLAAVSGEGGGSVAAESGAAAGGDALPVPLHFQKQHRIIAALTASFPAGPDLPATAAGTAGGAGTLAAALPAMGSGPGVAAAAHNAATCTLPNCLRCKYEARLARQQQQQQQL</sequence>
<feature type="region of interest" description="Disordered" evidence="2">
    <location>
        <begin position="1164"/>
        <end position="1295"/>
    </location>
</feature>
<dbReference type="PANTHER" id="PTHR31314:SF164">
    <property type="entry name" value="HTH MYB-TYPE DOMAIN-CONTAINING PROTEIN"/>
    <property type="match status" value="1"/>
</dbReference>
<organism evidence="3 4">
    <name type="scientific">Micractinium conductrix</name>
    <dbReference type="NCBI Taxonomy" id="554055"/>
    <lineage>
        <taxon>Eukaryota</taxon>
        <taxon>Viridiplantae</taxon>
        <taxon>Chlorophyta</taxon>
        <taxon>core chlorophytes</taxon>
        <taxon>Trebouxiophyceae</taxon>
        <taxon>Chlorellales</taxon>
        <taxon>Chlorellaceae</taxon>
        <taxon>Chlorella clade</taxon>
        <taxon>Micractinium</taxon>
    </lineage>
</organism>
<feature type="region of interest" description="Disordered" evidence="2">
    <location>
        <begin position="1382"/>
        <end position="1401"/>
    </location>
</feature>
<feature type="compositionally biased region" description="Polar residues" evidence="2">
    <location>
        <begin position="1178"/>
        <end position="1187"/>
    </location>
</feature>
<gene>
    <name evidence="3" type="ORF">C2E20_3959</name>
</gene>
<feature type="compositionally biased region" description="Pro residues" evidence="2">
    <location>
        <begin position="1248"/>
        <end position="1257"/>
    </location>
</feature>
<dbReference type="Gene3D" id="1.10.10.60">
    <property type="entry name" value="Homeodomain-like"/>
    <property type="match status" value="3"/>
</dbReference>
<feature type="compositionally biased region" description="Low complexity" evidence="2">
    <location>
        <begin position="796"/>
        <end position="842"/>
    </location>
</feature>
<feature type="compositionally biased region" description="Gly residues" evidence="2">
    <location>
        <begin position="782"/>
        <end position="795"/>
    </location>
</feature>
<feature type="region of interest" description="Disordered" evidence="2">
    <location>
        <begin position="291"/>
        <end position="383"/>
    </location>
</feature>
<protein>
    <submittedName>
        <fullName evidence="3">Uncharacterized protein</fullName>
    </submittedName>
</protein>
<dbReference type="GO" id="GO:0003700">
    <property type="term" value="F:DNA-binding transcription factor activity"/>
    <property type="evidence" value="ECO:0007669"/>
    <property type="project" value="InterPro"/>
</dbReference>
<proteinExistence type="predicted"/>
<feature type="region of interest" description="Disordered" evidence="2">
    <location>
        <begin position="596"/>
        <end position="643"/>
    </location>
</feature>
<feature type="compositionally biased region" description="Low complexity" evidence="2">
    <location>
        <begin position="1188"/>
        <end position="1203"/>
    </location>
</feature>
<accession>A0A2P6VF69</accession>
<feature type="compositionally biased region" description="Low complexity" evidence="2">
    <location>
        <begin position="1258"/>
        <end position="1274"/>
    </location>
</feature>
<feature type="region of interest" description="Disordered" evidence="2">
    <location>
        <begin position="774"/>
        <end position="859"/>
    </location>
</feature>
<keyword evidence="1" id="KW-0175">Coiled coil</keyword>
<feature type="compositionally biased region" description="Basic and acidic residues" evidence="2">
    <location>
        <begin position="596"/>
        <end position="605"/>
    </location>
</feature>
<evidence type="ECO:0000313" key="3">
    <source>
        <dbReference type="EMBL" id="PSC72743.1"/>
    </source>
</evidence>
<feature type="coiled-coil region" evidence="1">
    <location>
        <begin position="70"/>
        <end position="97"/>
    </location>
</feature>
<feature type="compositionally biased region" description="Low complexity" evidence="2">
    <location>
        <begin position="371"/>
        <end position="382"/>
    </location>
</feature>
<feature type="compositionally biased region" description="Low complexity" evidence="2">
    <location>
        <begin position="606"/>
        <end position="624"/>
    </location>
</feature>
<feature type="compositionally biased region" description="Low complexity" evidence="2">
    <location>
        <begin position="1231"/>
        <end position="1247"/>
    </location>
</feature>
<feature type="region of interest" description="Disordered" evidence="2">
    <location>
        <begin position="99"/>
        <end position="121"/>
    </location>
</feature>
<dbReference type="PANTHER" id="PTHR31314">
    <property type="entry name" value="MYB FAMILY TRANSCRIPTION FACTOR PHL7-LIKE"/>
    <property type="match status" value="1"/>
</dbReference>
<feature type="compositionally biased region" description="Low complexity" evidence="2">
    <location>
        <begin position="968"/>
        <end position="979"/>
    </location>
</feature>
<dbReference type="EMBL" id="LHPF02000009">
    <property type="protein sequence ID" value="PSC72743.1"/>
    <property type="molecule type" value="Genomic_DNA"/>
</dbReference>
<feature type="compositionally biased region" description="Low complexity" evidence="2">
    <location>
        <begin position="350"/>
        <end position="362"/>
    </location>
</feature>
<feature type="compositionally biased region" description="Low complexity" evidence="2">
    <location>
        <begin position="1313"/>
        <end position="1337"/>
    </location>
</feature>
<feature type="compositionally biased region" description="Gly residues" evidence="2">
    <location>
        <begin position="303"/>
        <end position="314"/>
    </location>
</feature>
<dbReference type="Proteomes" id="UP000239649">
    <property type="component" value="Unassembled WGS sequence"/>
</dbReference>